<accession>A0A0J1BGW8</accession>
<proteinExistence type="predicted"/>
<reference evidence="1" key="1">
    <citation type="submission" date="2015-05" db="EMBL/GenBank/DDBJ databases">
        <title>Permanent draft genome of Rhodopirellula islandicus K833.</title>
        <authorList>
            <person name="Kizina J."/>
            <person name="Richter M."/>
            <person name="Glockner F.O."/>
            <person name="Harder J."/>
        </authorList>
    </citation>
    <scope>NUCLEOTIDE SEQUENCE [LARGE SCALE GENOMIC DNA]</scope>
    <source>
        <strain evidence="1">K833</strain>
    </source>
</reference>
<protein>
    <submittedName>
        <fullName evidence="1">Uncharacterized protein</fullName>
    </submittedName>
</protein>
<sequence>MKCILESLWRNVLQKTNSQRLFCLNHLTDKWISHPRFGIL</sequence>
<evidence type="ECO:0000313" key="1">
    <source>
        <dbReference type="EMBL" id="KLU05808.1"/>
    </source>
</evidence>
<dbReference type="PATRIC" id="fig|595434.4.peg.2328"/>
<gene>
    <name evidence="1" type="ORF">RISK_002440</name>
</gene>
<organism evidence="1 2">
    <name type="scientific">Rhodopirellula islandica</name>
    <dbReference type="NCBI Taxonomy" id="595434"/>
    <lineage>
        <taxon>Bacteria</taxon>
        <taxon>Pseudomonadati</taxon>
        <taxon>Planctomycetota</taxon>
        <taxon>Planctomycetia</taxon>
        <taxon>Pirellulales</taxon>
        <taxon>Pirellulaceae</taxon>
        <taxon>Rhodopirellula</taxon>
    </lineage>
</organism>
<dbReference type="AlphaFoldDB" id="A0A0J1BGW8"/>
<name>A0A0J1BGW8_RHOIS</name>
<keyword evidence="2" id="KW-1185">Reference proteome</keyword>
<dbReference type="Proteomes" id="UP000036367">
    <property type="component" value="Unassembled WGS sequence"/>
</dbReference>
<dbReference type="EMBL" id="LECT01000017">
    <property type="protein sequence ID" value="KLU05808.1"/>
    <property type="molecule type" value="Genomic_DNA"/>
</dbReference>
<comment type="caution">
    <text evidence="1">The sequence shown here is derived from an EMBL/GenBank/DDBJ whole genome shotgun (WGS) entry which is preliminary data.</text>
</comment>
<dbReference type="STRING" id="595434.RISK_002440"/>
<evidence type="ECO:0000313" key="2">
    <source>
        <dbReference type="Proteomes" id="UP000036367"/>
    </source>
</evidence>